<name>A0A914R414_PAREQ</name>
<dbReference type="Proteomes" id="UP000887564">
    <property type="component" value="Unplaced"/>
</dbReference>
<dbReference type="WBParaSite" id="PEQ_0000099801-mRNA-1">
    <property type="protein sequence ID" value="PEQ_0000099801-mRNA-1"/>
    <property type="gene ID" value="PEQ_0000099801"/>
</dbReference>
<evidence type="ECO:0000313" key="3">
    <source>
        <dbReference type="WBParaSite" id="PEQ_0000099801-mRNA-1"/>
    </source>
</evidence>
<accession>A0A914R414</accession>
<protein>
    <submittedName>
        <fullName evidence="3">Uncharacterized protein</fullName>
    </submittedName>
</protein>
<organism evidence="2 3">
    <name type="scientific">Parascaris equorum</name>
    <name type="common">Equine roundworm</name>
    <dbReference type="NCBI Taxonomy" id="6256"/>
    <lineage>
        <taxon>Eukaryota</taxon>
        <taxon>Metazoa</taxon>
        <taxon>Ecdysozoa</taxon>
        <taxon>Nematoda</taxon>
        <taxon>Chromadorea</taxon>
        <taxon>Rhabditida</taxon>
        <taxon>Spirurina</taxon>
        <taxon>Ascaridomorpha</taxon>
        <taxon>Ascaridoidea</taxon>
        <taxon>Ascarididae</taxon>
        <taxon>Parascaris</taxon>
    </lineage>
</organism>
<feature type="region of interest" description="Disordered" evidence="1">
    <location>
        <begin position="65"/>
        <end position="92"/>
    </location>
</feature>
<sequence>MRISLRELYAQKNELVEKYNKEREDYTSWMKKKKANADDELEPFFEQKRDCRRLIAYLESLESQMEPVDRTPDGGSIFSPTTEAHSLHSFED</sequence>
<keyword evidence="2" id="KW-1185">Reference proteome</keyword>
<proteinExistence type="predicted"/>
<reference evidence="3" key="1">
    <citation type="submission" date="2022-11" db="UniProtKB">
        <authorList>
            <consortium name="WormBaseParasite"/>
        </authorList>
    </citation>
    <scope>IDENTIFICATION</scope>
</reference>
<evidence type="ECO:0000256" key="1">
    <source>
        <dbReference type="SAM" id="MobiDB-lite"/>
    </source>
</evidence>
<dbReference type="AlphaFoldDB" id="A0A914R414"/>
<evidence type="ECO:0000313" key="2">
    <source>
        <dbReference type="Proteomes" id="UP000887564"/>
    </source>
</evidence>